<dbReference type="InterPro" id="IPR002594">
    <property type="entry name" value="GH12"/>
</dbReference>
<accession>A0A9P9AQK7</accession>
<reference evidence="5 6" key="1">
    <citation type="journal article" date="2021" name="Nat. Commun.">
        <title>Genetic determinants of endophytism in the Arabidopsis root mycobiome.</title>
        <authorList>
            <person name="Mesny F."/>
            <person name="Miyauchi S."/>
            <person name="Thiergart T."/>
            <person name="Pickel B."/>
            <person name="Atanasova L."/>
            <person name="Karlsson M."/>
            <person name="Huettel B."/>
            <person name="Barry K.W."/>
            <person name="Haridas S."/>
            <person name="Chen C."/>
            <person name="Bauer D."/>
            <person name="Andreopoulos W."/>
            <person name="Pangilinan J."/>
            <person name="LaButti K."/>
            <person name="Riley R."/>
            <person name="Lipzen A."/>
            <person name="Clum A."/>
            <person name="Drula E."/>
            <person name="Henrissat B."/>
            <person name="Kohler A."/>
            <person name="Grigoriev I.V."/>
            <person name="Martin F.M."/>
            <person name="Hacquard S."/>
        </authorList>
    </citation>
    <scope>NUCLEOTIDE SEQUENCE [LARGE SCALE GENOMIC DNA]</scope>
    <source>
        <strain evidence="5 6">MPI-CAGE-CH-0241</strain>
    </source>
</reference>
<feature type="region of interest" description="Disordered" evidence="3">
    <location>
        <begin position="35"/>
        <end position="59"/>
    </location>
</feature>
<keyword evidence="4" id="KW-0472">Membrane</keyword>
<comment type="caution">
    <text evidence="5">The sequence shown here is derived from an EMBL/GenBank/DDBJ whole genome shotgun (WGS) entry which is preliminary data.</text>
</comment>
<dbReference type="GO" id="GO:0008810">
    <property type="term" value="F:cellulase activity"/>
    <property type="evidence" value="ECO:0007669"/>
    <property type="project" value="InterPro"/>
</dbReference>
<organism evidence="5 6">
    <name type="scientific">Thelonectria olida</name>
    <dbReference type="NCBI Taxonomy" id="1576542"/>
    <lineage>
        <taxon>Eukaryota</taxon>
        <taxon>Fungi</taxon>
        <taxon>Dikarya</taxon>
        <taxon>Ascomycota</taxon>
        <taxon>Pezizomycotina</taxon>
        <taxon>Sordariomycetes</taxon>
        <taxon>Hypocreomycetidae</taxon>
        <taxon>Hypocreales</taxon>
        <taxon>Nectriaceae</taxon>
        <taxon>Thelonectria</taxon>
    </lineage>
</organism>
<dbReference type="SUPFAM" id="SSF49899">
    <property type="entry name" value="Concanavalin A-like lectins/glucanases"/>
    <property type="match status" value="1"/>
</dbReference>
<evidence type="ECO:0000256" key="1">
    <source>
        <dbReference type="ARBA" id="ARBA00005519"/>
    </source>
</evidence>
<evidence type="ECO:0000256" key="3">
    <source>
        <dbReference type="SAM" id="MobiDB-lite"/>
    </source>
</evidence>
<evidence type="ECO:0000256" key="4">
    <source>
        <dbReference type="SAM" id="Phobius"/>
    </source>
</evidence>
<evidence type="ECO:0000313" key="6">
    <source>
        <dbReference type="Proteomes" id="UP000777438"/>
    </source>
</evidence>
<keyword evidence="2" id="KW-0326">Glycosidase</keyword>
<dbReference type="InterPro" id="IPR013319">
    <property type="entry name" value="GH11/12"/>
</dbReference>
<gene>
    <name evidence="5" type="ORF">B0T10DRAFT_563531</name>
</gene>
<dbReference type="GO" id="GO:0000272">
    <property type="term" value="P:polysaccharide catabolic process"/>
    <property type="evidence" value="ECO:0007669"/>
    <property type="project" value="UniProtKB-KW"/>
</dbReference>
<keyword evidence="2" id="KW-0378">Hydrolase</keyword>
<sequence length="330" mass="36159">MGIRFVVNFVLLAIPIGVTLGVLIGLDYQRKSSGQDPIYTPGDSDGNGGGKPPKKGNGFTPHTLCNKTFGLTPYTEGQQYTLNPNQWGWDEGDKGALCLHVNTYDNGSYATETTAPKWSVTWQYPRGPESQPVHAFPNIKVDGKVFPEKLSGIKNINVDFNFTYGMGNNASSDTDLDELNAANVNTNVAMDMFMDLDKTKAGDAEKASHEVMVWFSAIGSATQPIGLTIDAVKQKATANYTIDGTNFGLYKGNNSRDQVVLTWMASDTADSFKGDVYPLIEQLLKLQAKQSTFPTDKYYLGYMSWGTEAYSSDKNVTFNVPKLSIDIETE</sequence>
<feature type="transmembrane region" description="Helical" evidence="4">
    <location>
        <begin position="6"/>
        <end position="26"/>
    </location>
</feature>
<keyword evidence="4" id="KW-1133">Transmembrane helix</keyword>
<keyword evidence="2" id="KW-0119">Carbohydrate metabolism</keyword>
<keyword evidence="2" id="KW-0624">Polysaccharide degradation</keyword>
<name>A0A9P9AQK7_9HYPO</name>
<dbReference type="EMBL" id="JAGPYM010000016">
    <property type="protein sequence ID" value="KAH6886331.1"/>
    <property type="molecule type" value="Genomic_DNA"/>
</dbReference>
<proteinExistence type="inferred from homology"/>
<dbReference type="PANTHER" id="PTHR34002">
    <property type="entry name" value="BLR1656 PROTEIN"/>
    <property type="match status" value="1"/>
</dbReference>
<protein>
    <submittedName>
        <fullName evidence="5">Concanavalin A-like lectin/glucanase domain-containing protein</fullName>
    </submittedName>
</protein>
<dbReference type="OrthoDB" id="89349at2759"/>
<dbReference type="Pfam" id="PF01670">
    <property type="entry name" value="Glyco_hydro_12"/>
    <property type="match status" value="1"/>
</dbReference>
<dbReference type="PANTHER" id="PTHR34002:SF9">
    <property type="entry name" value="XYLOGLUCAN-SPECIFIC ENDO-BETA-1,4-GLUCANASE A"/>
    <property type="match status" value="1"/>
</dbReference>
<dbReference type="Gene3D" id="2.60.120.180">
    <property type="match status" value="1"/>
</dbReference>
<evidence type="ECO:0000256" key="2">
    <source>
        <dbReference type="RuleBase" id="RU361163"/>
    </source>
</evidence>
<evidence type="ECO:0000313" key="5">
    <source>
        <dbReference type="EMBL" id="KAH6886331.1"/>
    </source>
</evidence>
<dbReference type="AlphaFoldDB" id="A0A9P9AQK7"/>
<dbReference type="Proteomes" id="UP000777438">
    <property type="component" value="Unassembled WGS sequence"/>
</dbReference>
<keyword evidence="6" id="KW-1185">Reference proteome</keyword>
<dbReference type="InterPro" id="IPR013320">
    <property type="entry name" value="ConA-like_dom_sf"/>
</dbReference>
<comment type="similarity">
    <text evidence="1 2">Belongs to the glycosyl hydrolase 12 (cellulase H) family.</text>
</comment>
<keyword evidence="4" id="KW-0812">Transmembrane</keyword>